<keyword evidence="6" id="KW-1185">Reference proteome</keyword>
<gene>
    <name evidence="5" type="ORF">GCM10011352_09200</name>
</gene>
<dbReference type="PROSITE" id="PS50043">
    <property type="entry name" value="HTH_LUXR_2"/>
    <property type="match status" value="1"/>
</dbReference>
<dbReference type="Proteomes" id="UP000629025">
    <property type="component" value="Unassembled WGS sequence"/>
</dbReference>
<dbReference type="Pfam" id="PF00196">
    <property type="entry name" value="GerE"/>
    <property type="match status" value="1"/>
</dbReference>
<dbReference type="InterPro" id="IPR016032">
    <property type="entry name" value="Sig_transdc_resp-reg_C-effctor"/>
</dbReference>
<evidence type="ECO:0000313" key="6">
    <source>
        <dbReference type="Proteomes" id="UP000629025"/>
    </source>
</evidence>
<accession>A0ABQ1K3G1</accession>
<dbReference type="PANTHER" id="PTHR44688:SF16">
    <property type="entry name" value="DNA-BINDING TRANSCRIPTIONAL ACTIVATOR DEVR_DOSR"/>
    <property type="match status" value="1"/>
</dbReference>
<sequence length="239" mass="27223">MYSAKLNLDVRDMDLFAKIVWTLGRNLPADRVRGDTLTDIGQLLKADYVASYIWDDARSTSTRCLAHNIDTSLLDRYDCQLESIDFITPTMRKQQGAAAVDEVIERRTLETSEFYNTFLAPAGMHHGINIYFFDNHRDVGDLRIWRDKSAPPFGIRELSLLNALKIYFETALTQDAALQDILTRREQEVVSHLRHGLSDKQIARELGVGFTTIRSHLNSAMHKLDCANRTELALKLTHG</sequence>
<dbReference type="PRINTS" id="PR00038">
    <property type="entry name" value="HTHLUXR"/>
</dbReference>
<evidence type="ECO:0000313" key="5">
    <source>
        <dbReference type="EMBL" id="GGB85522.1"/>
    </source>
</evidence>
<protein>
    <submittedName>
        <fullName evidence="5">Helix-turn-helix transcriptional regulator</fullName>
    </submittedName>
</protein>
<dbReference type="SMART" id="SM00421">
    <property type="entry name" value="HTH_LUXR"/>
    <property type="match status" value="1"/>
</dbReference>
<evidence type="ECO:0000259" key="4">
    <source>
        <dbReference type="PROSITE" id="PS50043"/>
    </source>
</evidence>
<feature type="domain" description="HTH luxR-type" evidence="4">
    <location>
        <begin position="175"/>
        <end position="239"/>
    </location>
</feature>
<keyword evidence="2" id="KW-0238">DNA-binding</keyword>
<comment type="caution">
    <text evidence="5">The sequence shown here is derived from an EMBL/GenBank/DDBJ whole genome shotgun (WGS) entry which is preliminary data.</text>
</comment>
<dbReference type="InterPro" id="IPR000792">
    <property type="entry name" value="Tscrpt_reg_LuxR_C"/>
</dbReference>
<evidence type="ECO:0000256" key="3">
    <source>
        <dbReference type="ARBA" id="ARBA00023163"/>
    </source>
</evidence>
<dbReference type="EMBL" id="BMIJ01000002">
    <property type="protein sequence ID" value="GGB85522.1"/>
    <property type="molecule type" value="Genomic_DNA"/>
</dbReference>
<reference evidence="6" key="1">
    <citation type="journal article" date="2019" name="Int. J. Syst. Evol. Microbiol.">
        <title>The Global Catalogue of Microorganisms (GCM) 10K type strain sequencing project: providing services to taxonomists for standard genome sequencing and annotation.</title>
        <authorList>
            <consortium name="The Broad Institute Genomics Platform"/>
            <consortium name="The Broad Institute Genome Sequencing Center for Infectious Disease"/>
            <person name="Wu L."/>
            <person name="Ma J."/>
        </authorList>
    </citation>
    <scope>NUCLEOTIDE SEQUENCE [LARGE SCALE GENOMIC DNA]</scope>
    <source>
        <strain evidence="6">CGMCC 1.15341</strain>
    </source>
</reference>
<dbReference type="PANTHER" id="PTHR44688">
    <property type="entry name" value="DNA-BINDING TRANSCRIPTIONAL ACTIVATOR DEVR_DOSR"/>
    <property type="match status" value="1"/>
</dbReference>
<name>A0ABQ1K3G1_9GAMM</name>
<dbReference type="CDD" id="cd06170">
    <property type="entry name" value="LuxR_C_like"/>
    <property type="match status" value="1"/>
</dbReference>
<evidence type="ECO:0000256" key="1">
    <source>
        <dbReference type="ARBA" id="ARBA00023015"/>
    </source>
</evidence>
<dbReference type="SUPFAM" id="SSF46894">
    <property type="entry name" value="C-terminal effector domain of the bipartite response regulators"/>
    <property type="match status" value="1"/>
</dbReference>
<evidence type="ECO:0000256" key="2">
    <source>
        <dbReference type="ARBA" id="ARBA00023125"/>
    </source>
</evidence>
<proteinExistence type="predicted"/>
<keyword evidence="3" id="KW-0804">Transcription</keyword>
<dbReference type="InterPro" id="IPR036388">
    <property type="entry name" value="WH-like_DNA-bd_sf"/>
</dbReference>
<organism evidence="5 6">
    <name type="scientific">Marinobacterium zhoushanense</name>
    <dbReference type="NCBI Taxonomy" id="1679163"/>
    <lineage>
        <taxon>Bacteria</taxon>
        <taxon>Pseudomonadati</taxon>
        <taxon>Pseudomonadota</taxon>
        <taxon>Gammaproteobacteria</taxon>
        <taxon>Oceanospirillales</taxon>
        <taxon>Oceanospirillaceae</taxon>
        <taxon>Marinobacterium</taxon>
    </lineage>
</organism>
<dbReference type="Gene3D" id="1.10.10.10">
    <property type="entry name" value="Winged helix-like DNA-binding domain superfamily/Winged helix DNA-binding domain"/>
    <property type="match status" value="1"/>
</dbReference>
<keyword evidence="1" id="KW-0805">Transcription regulation</keyword>